<sequence>MSARSNNRPRVRRRAYLTTVPQKVLNNDGYAAGSCLPALGVPVFGLSIALISAQLPCLELTGALVAQWLKLLCVAHEVSGSISRSWLTKPSIPPGTVGYAKSKSTTIYCWENAELCKEDGSESDEDAKDDRRRRESRFDREERPKDRHRRDKDDDRDHKRRDRHHDETSGRVIEEPEILKKEDVEDDAEAIEQRRQRARLRRLDLEQQQQQEEEDDAGSDEEEFERRRMMIRERAKQRELEEIKAKEEIKEEELEEDEEEEESEEESSEEEEDDTLPRLKPVFVRKKDRITLIEAEKEKQLQEQLKKEEERKKEERKKDSIRLVQQVLREEDEMEKAEKGGEHRA</sequence>
<dbReference type="InterPro" id="IPR009730">
    <property type="entry name" value="MFAP1_C"/>
</dbReference>
<feature type="compositionally biased region" description="Basic and acidic residues" evidence="2">
    <location>
        <begin position="164"/>
        <end position="183"/>
    </location>
</feature>
<dbReference type="Pfam" id="PF06991">
    <property type="entry name" value="MFAP1"/>
    <property type="match status" value="1"/>
</dbReference>
<feature type="compositionally biased region" description="Basic and acidic residues" evidence="2">
    <location>
        <begin position="191"/>
        <end position="205"/>
    </location>
</feature>
<evidence type="ECO:0000313" key="4">
    <source>
        <dbReference type="EMBL" id="KAJ1350956.1"/>
    </source>
</evidence>
<feature type="compositionally biased region" description="Acidic residues" evidence="2">
    <location>
        <begin position="211"/>
        <end position="223"/>
    </location>
</feature>
<feature type="region of interest" description="Disordered" evidence="2">
    <location>
        <begin position="294"/>
        <end position="345"/>
    </location>
</feature>
<keyword evidence="5" id="KW-1185">Reference proteome</keyword>
<evidence type="ECO:0000259" key="3">
    <source>
        <dbReference type="Pfam" id="PF06991"/>
    </source>
</evidence>
<dbReference type="EMBL" id="JAHQIW010000975">
    <property type="protein sequence ID" value="KAJ1350956.1"/>
    <property type="molecule type" value="Genomic_DNA"/>
</dbReference>
<feature type="compositionally biased region" description="Basic and acidic residues" evidence="2">
    <location>
        <begin position="336"/>
        <end position="345"/>
    </location>
</feature>
<name>A0AAD5MN85_PARTN</name>
<comment type="similarity">
    <text evidence="1">Belongs to the MFAP1 family.</text>
</comment>
<feature type="region of interest" description="Disordered" evidence="2">
    <location>
        <begin position="119"/>
        <end position="281"/>
    </location>
</feature>
<organism evidence="4 5">
    <name type="scientific">Parelaphostrongylus tenuis</name>
    <name type="common">Meningeal worm</name>
    <dbReference type="NCBI Taxonomy" id="148309"/>
    <lineage>
        <taxon>Eukaryota</taxon>
        <taxon>Metazoa</taxon>
        <taxon>Ecdysozoa</taxon>
        <taxon>Nematoda</taxon>
        <taxon>Chromadorea</taxon>
        <taxon>Rhabditida</taxon>
        <taxon>Rhabditina</taxon>
        <taxon>Rhabditomorpha</taxon>
        <taxon>Strongyloidea</taxon>
        <taxon>Metastrongylidae</taxon>
        <taxon>Parelaphostrongylus</taxon>
    </lineage>
</organism>
<evidence type="ECO:0000256" key="1">
    <source>
        <dbReference type="ARBA" id="ARBA00008155"/>
    </source>
</evidence>
<dbReference type="AlphaFoldDB" id="A0AAD5MN85"/>
<evidence type="ECO:0000256" key="2">
    <source>
        <dbReference type="SAM" id="MobiDB-lite"/>
    </source>
</evidence>
<feature type="compositionally biased region" description="Basic and acidic residues" evidence="2">
    <location>
        <begin position="224"/>
        <end position="249"/>
    </location>
</feature>
<dbReference type="PANTHER" id="PTHR15327">
    <property type="entry name" value="MICROFIBRIL-ASSOCIATED PROTEIN"/>
    <property type="match status" value="1"/>
</dbReference>
<dbReference type="InterPro" id="IPR033194">
    <property type="entry name" value="MFAP1"/>
</dbReference>
<accession>A0AAD5MN85</accession>
<proteinExistence type="inferred from homology"/>
<gene>
    <name evidence="4" type="ORF">KIN20_006887</name>
</gene>
<protein>
    <recommendedName>
        <fullName evidence="3">Micro-fibrillar-associated protein 1 C-terminal domain-containing protein</fullName>
    </recommendedName>
</protein>
<feature type="compositionally biased region" description="Basic and acidic residues" evidence="2">
    <location>
        <begin position="128"/>
        <end position="157"/>
    </location>
</feature>
<feature type="domain" description="Micro-fibrillar-associated protein 1 C-terminal" evidence="3">
    <location>
        <begin position="268"/>
        <end position="339"/>
    </location>
</feature>
<reference evidence="4" key="1">
    <citation type="submission" date="2021-06" db="EMBL/GenBank/DDBJ databases">
        <title>Parelaphostrongylus tenuis whole genome reference sequence.</title>
        <authorList>
            <person name="Garwood T.J."/>
            <person name="Larsen P.A."/>
            <person name="Fountain-Jones N.M."/>
            <person name="Garbe J.R."/>
            <person name="Macchietto M.G."/>
            <person name="Kania S.A."/>
            <person name="Gerhold R.W."/>
            <person name="Richards J.E."/>
            <person name="Wolf T.M."/>
        </authorList>
    </citation>
    <scope>NUCLEOTIDE SEQUENCE</scope>
    <source>
        <strain evidence="4">MNPRO001-30</strain>
        <tissue evidence="4">Meninges</tissue>
    </source>
</reference>
<dbReference type="Proteomes" id="UP001196413">
    <property type="component" value="Unassembled WGS sequence"/>
</dbReference>
<comment type="caution">
    <text evidence="4">The sequence shown here is derived from an EMBL/GenBank/DDBJ whole genome shotgun (WGS) entry which is preliminary data.</text>
</comment>
<evidence type="ECO:0000313" key="5">
    <source>
        <dbReference type="Proteomes" id="UP001196413"/>
    </source>
</evidence>
<feature type="compositionally biased region" description="Acidic residues" evidence="2">
    <location>
        <begin position="250"/>
        <end position="274"/>
    </location>
</feature>
<feature type="compositionally biased region" description="Basic and acidic residues" evidence="2">
    <location>
        <begin position="294"/>
        <end position="321"/>
    </location>
</feature>